<dbReference type="GO" id="GO:0008234">
    <property type="term" value="F:cysteine-type peptidase activity"/>
    <property type="evidence" value="ECO:0007669"/>
    <property type="project" value="UniProtKB-KW"/>
</dbReference>
<dbReference type="PROSITE" id="PS51935">
    <property type="entry name" value="NLPC_P60"/>
    <property type="match status" value="1"/>
</dbReference>
<gene>
    <name evidence="6" type="ORF">LEUCIP111803_02038</name>
</gene>
<keyword evidence="3" id="KW-0788">Thiol protease</keyword>
<feature type="compositionally biased region" description="Low complexity" evidence="4">
    <location>
        <begin position="97"/>
        <end position="111"/>
    </location>
</feature>
<dbReference type="RefSeq" id="WP_218115973.1">
    <property type="nucleotide sequence ID" value="NZ_CAJVAP010000025.1"/>
</dbReference>
<evidence type="ECO:0000256" key="3">
    <source>
        <dbReference type="ARBA" id="ARBA00022807"/>
    </source>
</evidence>
<evidence type="ECO:0000256" key="2">
    <source>
        <dbReference type="ARBA" id="ARBA00022801"/>
    </source>
</evidence>
<proteinExistence type="predicted"/>
<dbReference type="GO" id="GO:0006508">
    <property type="term" value="P:proteolysis"/>
    <property type="evidence" value="ECO:0007669"/>
    <property type="project" value="UniProtKB-KW"/>
</dbReference>
<feature type="domain" description="NlpC/P60" evidence="5">
    <location>
        <begin position="155"/>
        <end position="280"/>
    </location>
</feature>
<accession>A0A916NII0</accession>
<dbReference type="EMBL" id="CAJVAP010000025">
    <property type="protein sequence ID" value="CAG7616888.1"/>
    <property type="molecule type" value="Genomic_DNA"/>
</dbReference>
<evidence type="ECO:0000256" key="1">
    <source>
        <dbReference type="ARBA" id="ARBA00022670"/>
    </source>
</evidence>
<feature type="region of interest" description="Disordered" evidence="4">
    <location>
        <begin position="1"/>
        <end position="51"/>
    </location>
</feature>
<dbReference type="InterPro" id="IPR000064">
    <property type="entry name" value="NLP_P60_dom"/>
</dbReference>
<name>A0A916NII0_9MICO</name>
<keyword evidence="2" id="KW-0378">Hydrolase</keyword>
<keyword evidence="1" id="KW-0645">Protease</keyword>
<comment type="caution">
    <text evidence="6">The sequence shown here is derived from an EMBL/GenBank/DDBJ whole genome shotgun (WGS) entry which is preliminary data.</text>
</comment>
<feature type="compositionally biased region" description="Basic and acidic residues" evidence="4">
    <location>
        <begin position="12"/>
        <end position="21"/>
    </location>
</feature>
<evidence type="ECO:0000313" key="6">
    <source>
        <dbReference type="EMBL" id="CAG7616888.1"/>
    </source>
</evidence>
<organism evidence="6 7">
    <name type="scientific">Leucobacter soli</name>
    <dbReference type="NCBI Taxonomy" id="2812850"/>
    <lineage>
        <taxon>Bacteria</taxon>
        <taxon>Bacillati</taxon>
        <taxon>Actinomycetota</taxon>
        <taxon>Actinomycetes</taxon>
        <taxon>Micrococcales</taxon>
        <taxon>Microbacteriaceae</taxon>
        <taxon>Leucobacter</taxon>
    </lineage>
</organism>
<dbReference type="Proteomes" id="UP000693892">
    <property type="component" value="Unassembled WGS sequence"/>
</dbReference>
<evidence type="ECO:0000256" key="4">
    <source>
        <dbReference type="SAM" id="MobiDB-lite"/>
    </source>
</evidence>
<feature type="region of interest" description="Disordered" evidence="4">
    <location>
        <begin position="79"/>
        <end position="111"/>
    </location>
</feature>
<sequence length="289" mass="30218">MLKQNDFQASRARGEAEEHAAEQLTATLPDHGSEHRLQGRAPRTPKRSARFRRAGVSAVAALALVGGIAGPAHAEAGGIAGSTPAQDAAESGVTAVPTETTDTGAPGTPAGENVAETLRLETERAVAAMKSARKAEAKKNSTVSKKRKAALKKAAAKQKAAVKKKATKAKKKLKKVVRSAMSQLGDFQDCTAVVERALRKAGVHAGDLGTQVGDYTELGGRKVTGKYRAGDVLIWPGRHVAVYTGKGKAVHGGWNGGRTVVNKNLQVYSKPIVVRYFKADQQAAASVAS</sequence>
<dbReference type="AlphaFoldDB" id="A0A916NII0"/>
<evidence type="ECO:0000259" key="5">
    <source>
        <dbReference type="PROSITE" id="PS51935"/>
    </source>
</evidence>
<reference evidence="6" key="1">
    <citation type="submission" date="2021-06" db="EMBL/GenBank/DDBJ databases">
        <authorList>
            <person name="Criscuolo A."/>
        </authorList>
    </citation>
    <scope>NUCLEOTIDE SEQUENCE</scope>
    <source>
        <strain evidence="6">CIP111803</strain>
    </source>
</reference>
<protein>
    <recommendedName>
        <fullName evidence="5">NlpC/P60 domain-containing protein</fullName>
    </recommendedName>
</protein>
<evidence type="ECO:0000313" key="7">
    <source>
        <dbReference type="Proteomes" id="UP000693892"/>
    </source>
</evidence>
<keyword evidence="7" id="KW-1185">Reference proteome</keyword>